<dbReference type="RefSeq" id="WP_254287686.1">
    <property type="nucleotide sequence ID" value="NZ_JAMLDY010000002.1"/>
</dbReference>
<keyword evidence="3" id="KW-1185">Reference proteome</keyword>
<name>A0A9X2HQQ4_9SPHN</name>
<dbReference type="Proteomes" id="UP001139486">
    <property type="component" value="Unassembled WGS sequence"/>
</dbReference>
<gene>
    <name evidence="2" type="ORF">M9979_02125</name>
</gene>
<evidence type="ECO:0000313" key="3">
    <source>
        <dbReference type="Proteomes" id="UP001139486"/>
    </source>
</evidence>
<keyword evidence="1" id="KW-0472">Membrane</keyword>
<evidence type="ECO:0000313" key="2">
    <source>
        <dbReference type="EMBL" id="MCP3733679.1"/>
    </source>
</evidence>
<proteinExistence type="predicted"/>
<feature type="transmembrane region" description="Helical" evidence="1">
    <location>
        <begin position="6"/>
        <end position="24"/>
    </location>
</feature>
<dbReference type="EMBL" id="JAMLDY010000002">
    <property type="protein sequence ID" value="MCP3733679.1"/>
    <property type="molecule type" value="Genomic_DNA"/>
</dbReference>
<evidence type="ECO:0000256" key="1">
    <source>
        <dbReference type="SAM" id="Phobius"/>
    </source>
</evidence>
<keyword evidence="1" id="KW-1133">Transmembrane helix</keyword>
<accession>A0A9X2HQQ4</accession>
<comment type="caution">
    <text evidence="2">The sequence shown here is derived from an EMBL/GenBank/DDBJ whole genome shotgun (WGS) entry which is preliminary data.</text>
</comment>
<protein>
    <submittedName>
        <fullName evidence="2">Uncharacterized protein</fullName>
    </submittedName>
</protein>
<organism evidence="2 3">
    <name type="scientific">Sphingomonas liriopis</name>
    <dbReference type="NCBI Taxonomy" id="2949094"/>
    <lineage>
        <taxon>Bacteria</taxon>
        <taxon>Pseudomonadati</taxon>
        <taxon>Pseudomonadota</taxon>
        <taxon>Alphaproteobacteria</taxon>
        <taxon>Sphingomonadales</taxon>
        <taxon>Sphingomonadaceae</taxon>
        <taxon>Sphingomonas</taxon>
    </lineage>
</organism>
<keyword evidence="1" id="KW-0812">Transmembrane</keyword>
<reference evidence="2" key="1">
    <citation type="submission" date="2022-05" db="EMBL/GenBank/DDBJ databases">
        <title>Sphingomonas sp. strain RP10 Genome sequencing and assembly.</title>
        <authorList>
            <person name="Kim I."/>
        </authorList>
    </citation>
    <scope>NUCLEOTIDE SEQUENCE</scope>
    <source>
        <strain evidence="2">RP10</strain>
    </source>
</reference>
<dbReference type="AlphaFoldDB" id="A0A9X2HQQ4"/>
<sequence length="63" mass="7005">MMAAAIGIGAMAIGFGGWSVHRTYRRRVRRRDREVQHAMDVVIWNDMIAGREPAVAPAIENIG</sequence>